<name>A0ABS1JTC5_9BURK</name>
<dbReference type="InterPro" id="IPR002818">
    <property type="entry name" value="DJ-1/PfpI"/>
</dbReference>
<dbReference type="InterPro" id="IPR009057">
    <property type="entry name" value="Homeodomain-like_sf"/>
</dbReference>
<dbReference type="Pfam" id="PF01965">
    <property type="entry name" value="DJ-1_PfpI"/>
    <property type="match status" value="1"/>
</dbReference>
<dbReference type="Pfam" id="PF12833">
    <property type="entry name" value="HTH_18"/>
    <property type="match status" value="1"/>
</dbReference>
<keyword evidence="1" id="KW-0805">Transcription regulation</keyword>
<gene>
    <name evidence="4" type="ORF">JI746_20515</name>
</gene>
<dbReference type="CDD" id="cd03137">
    <property type="entry name" value="GATase1_AraC_1"/>
    <property type="match status" value="1"/>
</dbReference>
<keyword evidence="2" id="KW-0804">Transcription</keyword>
<evidence type="ECO:0000256" key="2">
    <source>
        <dbReference type="ARBA" id="ARBA00023163"/>
    </source>
</evidence>
<evidence type="ECO:0000313" key="5">
    <source>
        <dbReference type="Proteomes" id="UP000622707"/>
    </source>
</evidence>
<dbReference type="SMART" id="SM00342">
    <property type="entry name" value="HTH_ARAC"/>
    <property type="match status" value="1"/>
</dbReference>
<evidence type="ECO:0000256" key="1">
    <source>
        <dbReference type="ARBA" id="ARBA00023015"/>
    </source>
</evidence>
<proteinExistence type="predicted"/>
<evidence type="ECO:0000313" key="4">
    <source>
        <dbReference type="EMBL" id="MBL0427509.1"/>
    </source>
</evidence>
<dbReference type="SUPFAM" id="SSF52317">
    <property type="entry name" value="Class I glutamine amidotransferase-like"/>
    <property type="match status" value="1"/>
</dbReference>
<protein>
    <submittedName>
        <fullName evidence="4">GlxA family transcriptional regulator</fullName>
    </submittedName>
</protein>
<keyword evidence="5" id="KW-1185">Reference proteome</keyword>
<organism evidence="4 5">
    <name type="scientific">Ramlibacter alkalitolerans</name>
    <dbReference type="NCBI Taxonomy" id="2039631"/>
    <lineage>
        <taxon>Bacteria</taxon>
        <taxon>Pseudomonadati</taxon>
        <taxon>Pseudomonadota</taxon>
        <taxon>Betaproteobacteria</taxon>
        <taxon>Burkholderiales</taxon>
        <taxon>Comamonadaceae</taxon>
        <taxon>Ramlibacter</taxon>
    </lineage>
</organism>
<dbReference type="Gene3D" id="3.40.50.880">
    <property type="match status" value="1"/>
</dbReference>
<dbReference type="InterPro" id="IPR018060">
    <property type="entry name" value="HTH_AraC"/>
</dbReference>
<dbReference type="EMBL" id="JAEQND010000012">
    <property type="protein sequence ID" value="MBL0427509.1"/>
    <property type="molecule type" value="Genomic_DNA"/>
</dbReference>
<dbReference type="Proteomes" id="UP000622707">
    <property type="component" value="Unassembled WGS sequence"/>
</dbReference>
<evidence type="ECO:0000259" key="3">
    <source>
        <dbReference type="PROSITE" id="PS01124"/>
    </source>
</evidence>
<accession>A0ABS1JTC5</accession>
<dbReference type="PROSITE" id="PS01124">
    <property type="entry name" value="HTH_ARAC_FAMILY_2"/>
    <property type="match status" value="1"/>
</dbReference>
<dbReference type="PANTHER" id="PTHR43130">
    <property type="entry name" value="ARAC-FAMILY TRANSCRIPTIONAL REGULATOR"/>
    <property type="match status" value="1"/>
</dbReference>
<dbReference type="Gene3D" id="1.10.10.60">
    <property type="entry name" value="Homeodomain-like"/>
    <property type="match status" value="1"/>
</dbReference>
<sequence length="329" mass="35096">MRIGILAFERVQLLDVAGPADVFAEAARQLADPQAYSVEVIGTQAGVLRSSCGLGLAVDATFSTHPGGLDTLLVAGSPRIEAVEADAQLHDWLRAQAGSVRRIGSVCNGAFVLAGAGLLDGRRAATHWNAVARLAARHPRANVEPDAIYVKDGNLYTSAGVSAGMDLALAMVEEDHGRELALGVARELVMFLKRPGGQSQFSAYLAAQTAARSNIRQVQDHVLAHLDADLSVPRLAAHAGMSERNFARVFRAETGMTPAEFVEQARIDEARRLMQGSALPLKRLAANIGYANTDAFRRAFLRRLGVGPSEYRTQWGEAARRPPAASSPA</sequence>
<comment type="caution">
    <text evidence="4">The sequence shown here is derived from an EMBL/GenBank/DDBJ whole genome shotgun (WGS) entry which is preliminary data.</text>
</comment>
<dbReference type="InterPro" id="IPR029062">
    <property type="entry name" value="Class_I_gatase-like"/>
</dbReference>
<dbReference type="SUPFAM" id="SSF46689">
    <property type="entry name" value="Homeodomain-like"/>
    <property type="match status" value="2"/>
</dbReference>
<dbReference type="RefSeq" id="WP_201692141.1">
    <property type="nucleotide sequence ID" value="NZ_JAEQND010000012.1"/>
</dbReference>
<dbReference type="InterPro" id="IPR052158">
    <property type="entry name" value="INH-QAR"/>
</dbReference>
<feature type="domain" description="HTH araC/xylS-type" evidence="3">
    <location>
        <begin position="216"/>
        <end position="314"/>
    </location>
</feature>
<reference evidence="4 5" key="1">
    <citation type="journal article" date="2017" name="Int. J. Syst. Evol. Microbiol.">
        <title>Ramlibacter alkalitolerans sp. nov., alkali-tolerant bacterium isolated from soil of ginseng.</title>
        <authorList>
            <person name="Lee D.H."/>
            <person name="Cha C.J."/>
        </authorList>
    </citation>
    <scope>NUCLEOTIDE SEQUENCE [LARGE SCALE GENOMIC DNA]</scope>
    <source>
        <strain evidence="4 5">KACC 19305</strain>
    </source>
</reference>
<dbReference type="PANTHER" id="PTHR43130:SF3">
    <property type="entry name" value="HTH-TYPE TRANSCRIPTIONAL REGULATOR RV1931C"/>
    <property type="match status" value="1"/>
</dbReference>